<dbReference type="InterPro" id="IPR011990">
    <property type="entry name" value="TPR-like_helical_dom_sf"/>
</dbReference>
<dbReference type="RefSeq" id="WP_073588921.1">
    <property type="nucleotide sequence ID" value="NZ_FRFD01000006.1"/>
</dbReference>
<keyword evidence="2" id="KW-0802">TPR repeat</keyword>
<gene>
    <name evidence="4" type="ORF">SAMN02745217_02224</name>
</gene>
<dbReference type="EMBL" id="FRFD01000006">
    <property type="protein sequence ID" value="SHO49265.1"/>
    <property type="molecule type" value="Genomic_DNA"/>
</dbReference>
<feature type="coiled-coil region" evidence="3">
    <location>
        <begin position="160"/>
        <end position="187"/>
    </location>
</feature>
<dbReference type="SUPFAM" id="SSF52540">
    <property type="entry name" value="P-loop containing nucleoside triphosphate hydrolases"/>
    <property type="match status" value="1"/>
</dbReference>
<keyword evidence="5" id="KW-1185">Reference proteome</keyword>
<dbReference type="PANTHER" id="PTHR45641">
    <property type="entry name" value="TETRATRICOPEPTIDE REPEAT PROTEIN (AFU_ORTHOLOGUE AFUA_6G03870)"/>
    <property type="match status" value="1"/>
</dbReference>
<name>A0A1M7Y9E8_9FIRM</name>
<dbReference type="PANTHER" id="PTHR45641:SF19">
    <property type="entry name" value="NEPHROCYSTIN-3"/>
    <property type="match status" value="1"/>
</dbReference>
<reference evidence="4 5" key="1">
    <citation type="submission" date="2016-12" db="EMBL/GenBank/DDBJ databases">
        <authorList>
            <person name="Song W.-J."/>
            <person name="Kurnit D.M."/>
        </authorList>
    </citation>
    <scope>NUCLEOTIDE SEQUENCE [LARGE SCALE GENOMIC DNA]</scope>
    <source>
        <strain evidence="4 5">DSM 12503</strain>
    </source>
</reference>
<sequence>MPQNKVLNDVMNATEKVLDIAGLFSGNIGIQLLAKVPSVMQKCIYGLGWIKSDLTKEINLQLLEVIHKTFKGCSNRINYDSVNRLLILLEPRIEYEWKQGFTYVSMEKWLKDALMKEETNEQLYLNAFDLNQFLSIFINEFKLQLSGFKELSTYIQFQILDDMDCTLKDHETRIESLEKTLLHTKESSIYTLSVNTALDQDYIDRAMEKDTIRTILNSSSYLMLSGIGGIGKSETLKSIYLDYVSISNSKDSPYKLGFMIYQDSMDFTVYQSMLIKKTGNYDEDLRTAWMRLYELGDKNNCILFIDNINNTLTKDNSLNKLYSFHGKVVITSRFRTLDKFKVLEIEPLSDNNCRQLFISKFTGVITNNDVFDRIIFNYAKKHTKTIGLLASIASDNNWTLEQLEEQLIKNKFNMDYCSGFEYANMQMEYEKLFAMANLNTQEINVLEAFALLPNQPIEGDLCLKLLGEDAKCTSNLLFTMLYRKGWLERKKTGYYMHPIISDTLYARKPILADAHSNLIIAIHRELEEDKYRINKGSLSSTMIYADSICRKINQEYKEDLYDLMFDIAHTYSDLYLLADARTYINMLEALAGNKGNTTLGKIKLLCAQISSTDSDFMSAIDYAKEALSLLHDDYETLFMAKLFIIQQYLFISNFKMASVKLNRLLKEIPESSSFTNTLFLKIILAYSLSQQGENEALIIADELYDVLLADDQLARNIRSKFLDNLSVVYGRQSGNDKYLSRALKLKQESLEIFSTIYGAESVDVGISYVGIGEIYHSLKKYGLSEEYYHKAEKIYLKELDNKHFNIAILYYNIGNLYIDMGKYYFSIKYLEAGRAIIESKSLPETDFTKTFYSELGLAYARYGNAKEAQRYMEKAGYNVTVSPNQKILDIQLHDYSFRNGPFKL</sequence>
<organism evidence="4 5">
    <name type="scientific">Anaerocolumna xylanovorans DSM 12503</name>
    <dbReference type="NCBI Taxonomy" id="1121345"/>
    <lineage>
        <taxon>Bacteria</taxon>
        <taxon>Bacillati</taxon>
        <taxon>Bacillota</taxon>
        <taxon>Clostridia</taxon>
        <taxon>Lachnospirales</taxon>
        <taxon>Lachnospiraceae</taxon>
        <taxon>Anaerocolumna</taxon>
    </lineage>
</organism>
<evidence type="ECO:0000256" key="2">
    <source>
        <dbReference type="ARBA" id="ARBA00022803"/>
    </source>
</evidence>
<dbReference type="AlphaFoldDB" id="A0A1M7Y9E8"/>
<dbReference type="OrthoDB" id="2042040at2"/>
<dbReference type="STRING" id="1121345.SAMN02745217_02224"/>
<dbReference type="InterPro" id="IPR019734">
    <property type="entry name" value="TPR_rpt"/>
</dbReference>
<evidence type="ECO:0000313" key="5">
    <source>
        <dbReference type="Proteomes" id="UP000184612"/>
    </source>
</evidence>
<keyword evidence="3" id="KW-0175">Coiled coil</keyword>
<dbReference type="SUPFAM" id="SSF48452">
    <property type="entry name" value="TPR-like"/>
    <property type="match status" value="1"/>
</dbReference>
<dbReference type="InterPro" id="IPR027417">
    <property type="entry name" value="P-loop_NTPase"/>
</dbReference>
<evidence type="ECO:0000256" key="1">
    <source>
        <dbReference type="ARBA" id="ARBA00022737"/>
    </source>
</evidence>
<protein>
    <submittedName>
        <fullName evidence="4">Tetratricopeptide repeat-containing protein</fullName>
    </submittedName>
</protein>
<evidence type="ECO:0000256" key="3">
    <source>
        <dbReference type="SAM" id="Coils"/>
    </source>
</evidence>
<dbReference type="Pfam" id="PF13424">
    <property type="entry name" value="TPR_12"/>
    <property type="match status" value="1"/>
</dbReference>
<dbReference type="Gene3D" id="1.25.40.10">
    <property type="entry name" value="Tetratricopeptide repeat domain"/>
    <property type="match status" value="1"/>
</dbReference>
<dbReference type="SMART" id="SM00028">
    <property type="entry name" value="TPR"/>
    <property type="match status" value="3"/>
</dbReference>
<dbReference type="Gene3D" id="3.40.50.300">
    <property type="entry name" value="P-loop containing nucleotide triphosphate hydrolases"/>
    <property type="match status" value="1"/>
</dbReference>
<keyword evidence="1" id="KW-0677">Repeat</keyword>
<dbReference type="Proteomes" id="UP000184612">
    <property type="component" value="Unassembled WGS sequence"/>
</dbReference>
<evidence type="ECO:0000313" key="4">
    <source>
        <dbReference type="EMBL" id="SHO49265.1"/>
    </source>
</evidence>
<proteinExistence type="predicted"/>
<accession>A0A1M7Y9E8</accession>